<evidence type="ECO:0000256" key="5">
    <source>
        <dbReference type="ARBA" id="ARBA00022968"/>
    </source>
</evidence>
<dbReference type="AlphaFoldDB" id="A0AAD4MT38"/>
<evidence type="ECO:0000256" key="7">
    <source>
        <dbReference type="ARBA" id="ARBA00023034"/>
    </source>
</evidence>
<proteinExistence type="inferred from homology"/>
<keyword evidence="3 10" id="KW-0808">Transferase</keyword>
<accession>A0AAD4MT38</accession>
<dbReference type="GO" id="GO:0032580">
    <property type="term" value="C:Golgi cisterna membrane"/>
    <property type="evidence" value="ECO:0007669"/>
    <property type="project" value="UniProtKB-SubCell"/>
</dbReference>
<evidence type="ECO:0000313" key="11">
    <source>
        <dbReference type="EMBL" id="KAI1702823.1"/>
    </source>
</evidence>
<dbReference type="Pfam" id="PF05679">
    <property type="entry name" value="CHGN"/>
    <property type="match status" value="1"/>
</dbReference>
<comment type="caution">
    <text evidence="11">The sequence shown here is derived from an EMBL/GenBank/DDBJ whole genome shotgun (WGS) entry which is preliminary data.</text>
</comment>
<dbReference type="InterPro" id="IPR008428">
    <property type="entry name" value="Chond_GalNAc"/>
</dbReference>
<organism evidence="11 12">
    <name type="scientific">Ditylenchus destructor</name>
    <dbReference type="NCBI Taxonomy" id="166010"/>
    <lineage>
        <taxon>Eukaryota</taxon>
        <taxon>Metazoa</taxon>
        <taxon>Ecdysozoa</taxon>
        <taxon>Nematoda</taxon>
        <taxon>Chromadorea</taxon>
        <taxon>Rhabditida</taxon>
        <taxon>Tylenchina</taxon>
        <taxon>Tylenchomorpha</taxon>
        <taxon>Sphaerularioidea</taxon>
        <taxon>Anguinidae</taxon>
        <taxon>Anguininae</taxon>
        <taxon>Ditylenchus</taxon>
    </lineage>
</organism>
<evidence type="ECO:0000256" key="6">
    <source>
        <dbReference type="ARBA" id="ARBA00022989"/>
    </source>
</evidence>
<evidence type="ECO:0000256" key="9">
    <source>
        <dbReference type="ARBA" id="ARBA00023180"/>
    </source>
</evidence>
<keyword evidence="4" id="KW-0812">Transmembrane</keyword>
<dbReference type="GO" id="GO:0047238">
    <property type="term" value="F:glucuronosyl-N-acetylgalactosaminyl-proteoglycan 4-beta-N-acetylgalactosaminyltransferase activity"/>
    <property type="evidence" value="ECO:0007669"/>
    <property type="project" value="TreeGrafter"/>
</dbReference>
<reference evidence="11" key="1">
    <citation type="submission" date="2022-01" db="EMBL/GenBank/DDBJ databases">
        <title>Genome Sequence Resource for Two Populations of Ditylenchus destructor, the Migratory Endoparasitic Phytonematode.</title>
        <authorList>
            <person name="Zhang H."/>
            <person name="Lin R."/>
            <person name="Xie B."/>
        </authorList>
    </citation>
    <scope>NUCLEOTIDE SEQUENCE</scope>
    <source>
        <strain evidence="11">BazhouSP</strain>
    </source>
</reference>
<evidence type="ECO:0000256" key="8">
    <source>
        <dbReference type="ARBA" id="ARBA00023136"/>
    </source>
</evidence>
<dbReference type="SUPFAM" id="SSF53448">
    <property type="entry name" value="Nucleotide-diphospho-sugar transferases"/>
    <property type="match status" value="2"/>
</dbReference>
<protein>
    <recommendedName>
        <fullName evidence="10">Hexosyltransferase</fullName>
        <ecNumber evidence="10">2.4.1.-</ecNumber>
    </recommendedName>
</protein>
<evidence type="ECO:0000256" key="3">
    <source>
        <dbReference type="ARBA" id="ARBA00022679"/>
    </source>
</evidence>
<dbReference type="InterPro" id="IPR029044">
    <property type="entry name" value="Nucleotide-diphossugar_trans"/>
</dbReference>
<dbReference type="InterPro" id="IPR051227">
    <property type="entry name" value="CS_glycosyltransferase"/>
</dbReference>
<keyword evidence="5 10" id="KW-0735">Signal-anchor</keyword>
<dbReference type="Gene3D" id="3.90.550.10">
    <property type="entry name" value="Spore Coat Polysaccharide Biosynthesis Protein SpsA, Chain A"/>
    <property type="match status" value="1"/>
</dbReference>
<comment type="subcellular location">
    <subcellularLocation>
        <location evidence="1 10">Golgi apparatus</location>
        <location evidence="1 10">Golgi stack membrane</location>
        <topology evidence="1 10">Single-pass type II membrane protein</topology>
    </subcellularLocation>
</comment>
<evidence type="ECO:0000256" key="1">
    <source>
        <dbReference type="ARBA" id="ARBA00004447"/>
    </source>
</evidence>
<comment type="similarity">
    <text evidence="2 10">Belongs to the chondroitin N-acetylgalactosaminyltransferase family.</text>
</comment>
<keyword evidence="6" id="KW-1133">Transmembrane helix</keyword>
<evidence type="ECO:0000256" key="10">
    <source>
        <dbReference type="RuleBase" id="RU364016"/>
    </source>
</evidence>
<dbReference type="PANTHER" id="PTHR12369">
    <property type="entry name" value="CHONDROITIN SYNTHASE"/>
    <property type="match status" value="1"/>
</dbReference>
<keyword evidence="7 10" id="KW-0333">Golgi apparatus</keyword>
<dbReference type="FunFam" id="3.90.550.50:FF:000004">
    <property type="entry name" value="Hexosyltransferase"/>
    <property type="match status" value="1"/>
</dbReference>
<dbReference type="Gene3D" id="3.90.550.50">
    <property type="match status" value="1"/>
</dbReference>
<dbReference type="EC" id="2.4.1.-" evidence="10"/>
<keyword evidence="8" id="KW-0472">Membrane</keyword>
<name>A0AAD4MT38_9BILA</name>
<evidence type="ECO:0000256" key="4">
    <source>
        <dbReference type="ARBA" id="ARBA00022692"/>
    </source>
</evidence>
<dbReference type="Proteomes" id="UP001201812">
    <property type="component" value="Unassembled WGS sequence"/>
</dbReference>
<dbReference type="EMBL" id="JAKKPZ010000092">
    <property type="protein sequence ID" value="KAI1702823.1"/>
    <property type="molecule type" value="Genomic_DNA"/>
</dbReference>
<dbReference type="PANTHER" id="PTHR12369:SF11">
    <property type="entry name" value="HEXOSYLTRANSFERASE"/>
    <property type="match status" value="1"/>
</dbReference>
<evidence type="ECO:0000256" key="2">
    <source>
        <dbReference type="ARBA" id="ARBA00009239"/>
    </source>
</evidence>
<gene>
    <name evidence="11" type="ORF">DdX_15250</name>
</gene>
<keyword evidence="12" id="KW-1185">Reference proteome</keyword>
<sequence length="750" mass="85886">MILRLKSWRVPISRPLLLCLCGFLIGLFVNLALLNARTLYRVLDCGNRSLKHGYQRRSPPKSPLLLVGVMTASKYVDSRAWTVWRTWASSIPGKLLFFVAQDTVSRHEEKMPLIHLKGVDDAAYPPQKKSFSMLRWMYDNELNNYDWFMRADDDLYVRSDKLETFLRSLDANKAHMIGQAGLGNTAEYGQLSLGPKDNYCMGGPGVIFSREALRILGPHLEECLQELLTSHEDVELGRCVRKNVGIACTWSYEMQTLFHNNQSKGVNAIPQQKQDLVVPENFRKTVTLHPVKNPGMLSKIHQHNLFLKLNELRERKIQFLKELEPQTESNPLVREATNTTDHLRHWNFISGNKITFCADQVNCPRHTIDAVMKRAINQIVVKLFDQFNSNARQRGRTLQFQNIQYGYSRVEPLHGVDYILDIVLWFKRFRPPNRATISVRRHAYVQQTFGPLQAQSDEEFRTQITQHSSLHQAQSLFESKNESGFNARSDARIDPSQETIHIIVALQGRAETFKRFAENLRKILPARENNVELIVVHYRSQNASDDTSIQNTVDGLSTTIPVKVVSMGERRFSRGRALAKGSASTQDSNSLLFFTDVDMLFDYETLERIRLNTILGAQVYFPITFSEYFNEYWNLPGVDESVRTYEDSRGYFRHFGFGLVSIYKSDFDQVGGFNLSINGWGLEDVDLFEKCIHSPNLRVFRAPEPGLVHVFHPIHCDPALPAAQWKMCIGTMAASLASFNFLADQISPNL</sequence>
<evidence type="ECO:0000313" key="12">
    <source>
        <dbReference type="Proteomes" id="UP001201812"/>
    </source>
</evidence>
<keyword evidence="9" id="KW-0325">Glycoprotein</keyword>